<evidence type="ECO:0000313" key="1">
    <source>
        <dbReference type="EMBL" id="KAG5672090.1"/>
    </source>
</evidence>
<proteinExistence type="predicted"/>
<accession>A0A9J6BQR9</accession>
<name>A0A9J6BQR9_POLVA</name>
<dbReference type="EMBL" id="JADBJN010000003">
    <property type="protein sequence ID" value="KAG5672090.1"/>
    <property type="molecule type" value="Genomic_DNA"/>
</dbReference>
<dbReference type="AlphaFoldDB" id="A0A9J6BQR9"/>
<dbReference type="OrthoDB" id="7585194at2759"/>
<sequence length="106" mass="12331">MYAVVEFEIDNSISPVQKSWISADQKTCYYPPISQFKKIILKATMPDTNRWTLFNIKMKTEIDDSTFSHSSILANFKIQKVEKSNDSNLDVSQNVQIKEEHLEEEI</sequence>
<protein>
    <submittedName>
        <fullName evidence="1">Uncharacterized protein</fullName>
    </submittedName>
</protein>
<reference evidence="1" key="1">
    <citation type="submission" date="2021-03" db="EMBL/GenBank/DDBJ databases">
        <title>Chromosome level genome of the anhydrobiotic midge Polypedilum vanderplanki.</title>
        <authorList>
            <person name="Yoshida Y."/>
            <person name="Kikawada T."/>
            <person name="Gusev O."/>
        </authorList>
    </citation>
    <scope>NUCLEOTIDE SEQUENCE</scope>
    <source>
        <strain evidence="1">NIAS01</strain>
        <tissue evidence="1">Whole body or cell culture</tissue>
    </source>
</reference>
<comment type="caution">
    <text evidence="1">The sequence shown here is derived from an EMBL/GenBank/DDBJ whole genome shotgun (WGS) entry which is preliminary data.</text>
</comment>
<evidence type="ECO:0000313" key="2">
    <source>
        <dbReference type="Proteomes" id="UP001107558"/>
    </source>
</evidence>
<organism evidence="1 2">
    <name type="scientific">Polypedilum vanderplanki</name>
    <name type="common">Sleeping chironomid midge</name>
    <dbReference type="NCBI Taxonomy" id="319348"/>
    <lineage>
        <taxon>Eukaryota</taxon>
        <taxon>Metazoa</taxon>
        <taxon>Ecdysozoa</taxon>
        <taxon>Arthropoda</taxon>
        <taxon>Hexapoda</taxon>
        <taxon>Insecta</taxon>
        <taxon>Pterygota</taxon>
        <taxon>Neoptera</taxon>
        <taxon>Endopterygota</taxon>
        <taxon>Diptera</taxon>
        <taxon>Nematocera</taxon>
        <taxon>Chironomoidea</taxon>
        <taxon>Chironomidae</taxon>
        <taxon>Chironominae</taxon>
        <taxon>Polypedilum</taxon>
        <taxon>Polypedilum</taxon>
    </lineage>
</organism>
<keyword evidence="2" id="KW-1185">Reference proteome</keyword>
<gene>
    <name evidence="1" type="ORF">PVAND_002245</name>
</gene>
<dbReference type="Proteomes" id="UP001107558">
    <property type="component" value="Chromosome 3"/>
</dbReference>